<dbReference type="InterPro" id="IPR025048">
    <property type="entry name" value="DUF3987"/>
</dbReference>
<protein>
    <recommendedName>
        <fullName evidence="3">DUF3987 domain-containing protein</fullName>
    </recommendedName>
</protein>
<dbReference type="AlphaFoldDB" id="A0A3M6F824"/>
<evidence type="ECO:0008006" key="3">
    <source>
        <dbReference type="Google" id="ProtNLM"/>
    </source>
</evidence>
<dbReference type="Pfam" id="PF13148">
    <property type="entry name" value="DUF3987"/>
    <property type="match status" value="1"/>
</dbReference>
<name>A0A3M6F824_9PSED</name>
<evidence type="ECO:0000313" key="1">
    <source>
        <dbReference type="EMBL" id="RMV76781.1"/>
    </source>
</evidence>
<reference evidence="1 2" key="1">
    <citation type="submission" date="2018-08" db="EMBL/GenBank/DDBJ databases">
        <title>Recombination of ecologically and evolutionarily significant loci maintains genetic cohesion in the Pseudomonas syringae species complex.</title>
        <authorList>
            <person name="Dillon M."/>
            <person name="Thakur S."/>
            <person name="Almeida R.N.D."/>
            <person name="Weir B.S."/>
            <person name="Guttman D.S."/>
        </authorList>
    </citation>
    <scope>NUCLEOTIDE SEQUENCE [LARGE SCALE GENOMIC DNA]</scope>
    <source>
        <strain evidence="1 2">ICMP 7496</strain>
    </source>
</reference>
<sequence>MYSNSGYSILPISGSLYPALSQAHPIFNSTISEAAENYGIPLEFISLTALSAISAALQGLLDVKMPTGGDLPVSLNVLIMVPSGGGKNRTINLFKKPFEEFEEDQLKGYLVEVKNHEARLEIWSYERKRLLRKTRGVQDEQMALERFLQHSSQEPIAPLRYRTIFEDTTPEALLASMAKGGRNAWLVTSEGGIVLSQHAMRNMPALNQIWSGDRVTVDRKVGDSFTLVDSRLSVLIMSQPGIFESFVSDYGALARESGFFARCLVLDVPAHMLNRLVDDRELEWNNLKNFNSKVSRFLRMELSRVDRASIEFSPEARRRWIEIQNAVVWERRYGGRFDKFPDLAARTPENIARVAALLHFFEDRMGGISLETLDYASRLCFWHVDQFSKMFSERSSGEADVKFLYDWFWVRYKNLGIKDHRKNDVRQRAPSALRKNGRFDAAFEILQSRGYLTVQIFQKKTWGVTFYPQGNSSL</sequence>
<organism evidence="1 2">
    <name type="scientific">Pseudomonas caricapapayae</name>
    <dbReference type="NCBI Taxonomy" id="46678"/>
    <lineage>
        <taxon>Bacteria</taxon>
        <taxon>Pseudomonadati</taxon>
        <taxon>Pseudomonadota</taxon>
        <taxon>Gammaproteobacteria</taxon>
        <taxon>Pseudomonadales</taxon>
        <taxon>Pseudomonadaceae</taxon>
        <taxon>Pseudomonas</taxon>
    </lineage>
</organism>
<dbReference type="Proteomes" id="UP000269872">
    <property type="component" value="Unassembled WGS sequence"/>
</dbReference>
<accession>A0A3M6F824</accession>
<comment type="caution">
    <text evidence="1">The sequence shown here is derived from an EMBL/GenBank/DDBJ whole genome shotgun (WGS) entry which is preliminary data.</text>
</comment>
<dbReference type="EMBL" id="RBUY01000063">
    <property type="protein sequence ID" value="RMV76781.1"/>
    <property type="molecule type" value="Genomic_DNA"/>
</dbReference>
<evidence type="ECO:0000313" key="2">
    <source>
        <dbReference type="Proteomes" id="UP000269872"/>
    </source>
</evidence>
<dbReference type="RefSeq" id="WP_190294557.1">
    <property type="nucleotide sequence ID" value="NZ_RBUY01000063.1"/>
</dbReference>
<gene>
    <name evidence="1" type="ORF">ALP05_02440</name>
</gene>
<proteinExistence type="predicted"/>